<evidence type="ECO:0000313" key="2">
    <source>
        <dbReference type="EMBL" id="GIH75667.1"/>
    </source>
</evidence>
<name>A0A8J3RH80_9ACTN</name>
<gene>
    <name evidence="2" type="ORF">Plo01_20960</name>
</gene>
<reference evidence="2 3" key="1">
    <citation type="submission" date="2021-01" db="EMBL/GenBank/DDBJ databases">
        <title>Whole genome shotgun sequence of Planobispora longispora NBRC 13918.</title>
        <authorList>
            <person name="Komaki H."/>
            <person name="Tamura T."/>
        </authorList>
    </citation>
    <scope>NUCLEOTIDE SEQUENCE [LARGE SCALE GENOMIC DNA]</scope>
    <source>
        <strain evidence="2 3">NBRC 13918</strain>
    </source>
</reference>
<evidence type="ECO:0000313" key="3">
    <source>
        <dbReference type="Proteomes" id="UP000616724"/>
    </source>
</evidence>
<comment type="caution">
    <text evidence="2">The sequence shown here is derived from an EMBL/GenBank/DDBJ whole genome shotgun (WGS) entry which is preliminary data.</text>
</comment>
<dbReference type="AlphaFoldDB" id="A0A8J3RH80"/>
<protein>
    <recommendedName>
        <fullName evidence="1">SnoaL-like domain-containing protein</fullName>
    </recommendedName>
</protein>
<dbReference type="InterPro" id="IPR032710">
    <property type="entry name" value="NTF2-like_dom_sf"/>
</dbReference>
<dbReference type="RefSeq" id="WP_203890329.1">
    <property type="nucleotide sequence ID" value="NZ_BOOH01000017.1"/>
</dbReference>
<proteinExistence type="predicted"/>
<dbReference type="Gene3D" id="3.10.450.50">
    <property type="match status" value="1"/>
</dbReference>
<dbReference type="Proteomes" id="UP000616724">
    <property type="component" value="Unassembled WGS sequence"/>
</dbReference>
<feature type="domain" description="SnoaL-like" evidence="1">
    <location>
        <begin position="26"/>
        <end position="119"/>
    </location>
</feature>
<dbReference type="EMBL" id="BOOH01000017">
    <property type="protein sequence ID" value="GIH75667.1"/>
    <property type="molecule type" value="Genomic_DNA"/>
</dbReference>
<dbReference type="Pfam" id="PF12680">
    <property type="entry name" value="SnoaL_2"/>
    <property type="match status" value="1"/>
</dbReference>
<dbReference type="InterPro" id="IPR037401">
    <property type="entry name" value="SnoaL-like"/>
</dbReference>
<accession>A0A8J3RH80</accession>
<evidence type="ECO:0000259" key="1">
    <source>
        <dbReference type="Pfam" id="PF12680"/>
    </source>
</evidence>
<dbReference type="SUPFAM" id="SSF54427">
    <property type="entry name" value="NTF2-like"/>
    <property type="match status" value="1"/>
</dbReference>
<keyword evidence="3" id="KW-1185">Reference proteome</keyword>
<sequence length="130" mass="14762">MSAGPAVDLEERFHAFLTRSPHELGLGQGDPAEIIDRYYTPDIEYFNDGVRLDRDRLVAHVGPARKNGRGLEIEVHDILVRGDLAAARYTLRAVMRKGNTVEMEIYLFARFAPDGRIRRVDSITRTIPQQ</sequence>
<organism evidence="2 3">
    <name type="scientific">Planobispora longispora</name>
    <dbReference type="NCBI Taxonomy" id="28887"/>
    <lineage>
        <taxon>Bacteria</taxon>
        <taxon>Bacillati</taxon>
        <taxon>Actinomycetota</taxon>
        <taxon>Actinomycetes</taxon>
        <taxon>Streptosporangiales</taxon>
        <taxon>Streptosporangiaceae</taxon>
        <taxon>Planobispora</taxon>
    </lineage>
</organism>